<gene>
    <name evidence="4" type="ORF">H9737_00165</name>
</gene>
<dbReference type="SUPFAM" id="SSF46785">
    <property type="entry name" value="Winged helix' DNA-binding domain"/>
    <property type="match status" value="1"/>
</dbReference>
<proteinExistence type="predicted"/>
<dbReference type="InterPro" id="IPR052509">
    <property type="entry name" value="Metal_resp_DNA-bind_regulator"/>
</dbReference>
<feature type="compositionally biased region" description="Basic and acidic residues" evidence="1">
    <location>
        <begin position="270"/>
        <end position="281"/>
    </location>
</feature>
<evidence type="ECO:0000256" key="2">
    <source>
        <dbReference type="SAM" id="Phobius"/>
    </source>
</evidence>
<dbReference type="Gene3D" id="1.10.10.10">
    <property type="entry name" value="Winged helix-like DNA-binding domain superfamily/Winged helix DNA-binding domain"/>
    <property type="match status" value="1"/>
</dbReference>
<feature type="domain" description="Transcription regulator PadR N-terminal" evidence="3">
    <location>
        <begin position="32"/>
        <end position="105"/>
    </location>
</feature>
<comment type="caution">
    <text evidence="4">The sequence shown here is derived from an EMBL/GenBank/DDBJ whole genome shotgun (WGS) entry which is preliminary data.</text>
</comment>
<keyword evidence="2" id="KW-1133">Transmembrane helix</keyword>
<organism evidence="4 5">
    <name type="scientific">Candidatus Borkfalkia faecigallinarum</name>
    <dbReference type="NCBI Taxonomy" id="2838509"/>
    <lineage>
        <taxon>Bacteria</taxon>
        <taxon>Bacillati</taxon>
        <taxon>Bacillota</taxon>
        <taxon>Clostridia</taxon>
        <taxon>Christensenellales</taxon>
        <taxon>Christensenellaceae</taxon>
        <taxon>Candidatus Borkfalkia</taxon>
    </lineage>
</organism>
<dbReference type="CDD" id="cd00090">
    <property type="entry name" value="HTH_ARSR"/>
    <property type="match status" value="1"/>
</dbReference>
<feature type="transmembrane region" description="Helical" evidence="2">
    <location>
        <begin position="662"/>
        <end position="685"/>
    </location>
</feature>
<feature type="region of interest" description="Disordered" evidence="1">
    <location>
        <begin position="425"/>
        <end position="550"/>
    </location>
</feature>
<feature type="compositionally biased region" description="Low complexity" evidence="1">
    <location>
        <begin position="198"/>
        <end position="226"/>
    </location>
</feature>
<accession>A0A9D2AQ27</accession>
<feature type="compositionally biased region" description="Basic and acidic residues" evidence="1">
    <location>
        <begin position="297"/>
        <end position="308"/>
    </location>
</feature>
<dbReference type="InterPro" id="IPR036388">
    <property type="entry name" value="WH-like_DNA-bd_sf"/>
</dbReference>
<evidence type="ECO:0000259" key="3">
    <source>
        <dbReference type="Pfam" id="PF03551"/>
    </source>
</evidence>
<dbReference type="Proteomes" id="UP000824249">
    <property type="component" value="Unassembled WGS sequence"/>
</dbReference>
<evidence type="ECO:0000313" key="4">
    <source>
        <dbReference type="EMBL" id="HIX46087.1"/>
    </source>
</evidence>
<feature type="transmembrane region" description="Helical" evidence="2">
    <location>
        <begin position="563"/>
        <end position="584"/>
    </location>
</feature>
<feature type="region of interest" description="Disordered" evidence="1">
    <location>
        <begin position="335"/>
        <end position="355"/>
    </location>
</feature>
<feature type="region of interest" description="Disordered" evidence="1">
    <location>
        <begin position="198"/>
        <end position="308"/>
    </location>
</feature>
<feature type="region of interest" description="Disordered" evidence="1">
    <location>
        <begin position="167"/>
        <end position="186"/>
    </location>
</feature>
<protein>
    <submittedName>
        <fullName evidence="4">Helix-turn-helix transcriptional regulator</fullName>
    </submittedName>
</protein>
<keyword evidence="2" id="KW-0472">Membrane</keyword>
<sequence>MDQNDTNDKDKAVGDSGAISSDLIRGHINTIILRTLYDGDKYGYEIISEIEEKSRGQYALKQPTLYSALKRLESQDYVTSYWGGVSNGGRRKYFQITDKGRKVVEQNLAEWEYSRTVIDSLISEKDYDFTNPPPATNVDFSLLKRSTSRVPVMKGEDEADDIELAEAQPSEPAPEPAPAQPKQQAVLAGWTREDPLEAMQAAEPAAESPAEETAAADAEPAASEPAAESKEESAAEAAPQPAIITQESSARWTREHPLENAMTEASSDENGAKDEFARTLEGDPVADGAESGEAVIEESRPLTEEERQRIHENYRNLIGDEDDATSYYYSLVAKSRSTRPSYETPSGGGSSRTAGYTMDQYAAQNDLYAEEAQQMYEPEMPAPARYEEAYRQNKAISSELLYSDKPAEERNYKDLLSKLYDNTRHEYDDYDGYGSYGGYPDQQNYEPTPETAEYGYPQESYYEPEGQPVPPSQPEQPTSVKAAPETAAPKTEESAKDAGSTSEKTKTEPVPAERQKKESAVEKKAQNDGLRVAEARETRPKPTEEPLPAGKPIDKGRVLLQTAIWVFCVALAESIVNACLINVIGSSVLYVVLPFIIDFAFLGVFLVLYLRGFGKQGRRSASTSYISASFVIFANIVLIVCLIAYLLIIFSDVPSAGVGLRILRYAIFPIIYAFNLPLFAMLYNYHYKKN</sequence>
<dbReference type="Pfam" id="PF03551">
    <property type="entry name" value="PadR"/>
    <property type="match status" value="1"/>
</dbReference>
<reference evidence="4" key="2">
    <citation type="submission" date="2021-04" db="EMBL/GenBank/DDBJ databases">
        <authorList>
            <person name="Gilroy R."/>
        </authorList>
    </citation>
    <scope>NUCLEOTIDE SEQUENCE</scope>
    <source>
        <strain evidence="4">26628</strain>
    </source>
</reference>
<evidence type="ECO:0000256" key="1">
    <source>
        <dbReference type="SAM" id="MobiDB-lite"/>
    </source>
</evidence>
<dbReference type="PANTHER" id="PTHR33169">
    <property type="entry name" value="PADR-FAMILY TRANSCRIPTIONAL REGULATOR"/>
    <property type="match status" value="1"/>
</dbReference>
<evidence type="ECO:0000313" key="5">
    <source>
        <dbReference type="Proteomes" id="UP000824249"/>
    </source>
</evidence>
<dbReference type="InterPro" id="IPR011991">
    <property type="entry name" value="ArsR-like_HTH"/>
</dbReference>
<dbReference type="InterPro" id="IPR036390">
    <property type="entry name" value="WH_DNA-bd_sf"/>
</dbReference>
<keyword evidence="2" id="KW-0812">Transmembrane</keyword>
<feature type="compositionally biased region" description="Basic and acidic residues" evidence="1">
    <location>
        <begin position="503"/>
        <end position="544"/>
    </location>
</feature>
<dbReference type="AlphaFoldDB" id="A0A9D2AQ27"/>
<dbReference type="EMBL" id="DXFD01000003">
    <property type="protein sequence ID" value="HIX46087.1"/>
    <property type="molecule type" value="Genomic_DNA"/>
</dbReference>
<reference evidence="4" key="1">
    <citation type="journal article" date="2021" name="PeerJ">
        <title>Extensive microbial diversity within the chicken gut microbiome revealed by metagenomics and culture.</title>
        <authorList>
            <person name="Gilroy R."/>
            <person name="Ravi A."/>
            <person name="Getino M."/>
            <person name="Pursley I."/>
            <person name="Horton D.L."/>
            <person name="Alikhan N.F."/>
            <person name="Baker D."/>
            <person name="Gharbi K."/>
            <person name="Hall N."/>
            <person name="Watson M."/>
            <person name="Adriaenssens E.M."/>
            <person name="Foster-Nyarko E."/>
            <person name="Jarju S."/>
            <person name="Secka A."/>
            <person name="Antonio M."/>
            <person name="Oren A."/>
            <person name="Chaudhuri R.R."/>
            <person name="La Ragione R."/>
            <person name="Hildebrand F."/>
            <person name="Pallen M.J."/>
        </authorList>
    </citation>
    <scope>NUCLEOTIDE SEQUENCE</scope>
    <source>
        <strain evidence="4">26628</strain>
    </source>
</reference>
<dbReference type="InterPro" id="IPR005149">
    <property type="entry name" value="Tscrpt_reg_PadR_N"/>
</dbReference>
<name>A0A9D2AQ27_9FIRM</name>
<feature type="transmembrane region" description="Helical" evidence="2">
    <location>
        <begin position="630"/>
        <end position="650"/>
    </location>
</feature>
<dbReference type="PANTHER" id="PTHR33169:SF25">
    <property type="entry name" value="DNA-BINDING PROTEIN YIZB-RELATED"/>
    <property type="match status" value="1"/>
</dbReference>
<feature type="transmembrane region" description="Helical" evidence="2">
    <location>
        <begin position="590"/>
        <end position="610"/>
    </location>
</feature>